<keyword evidence="1" id="KW-0677">Repeat</keyword>
<dbReference type="AlphaFoldDB" id="A0A316FXS3"/>
<dbReference type="PROSITE" id="PS51755">
    <property type="entry name" value="OMPR_PHOB"/>
    <property type="match status" value="1"/>
</dbReference>
<dbReference type="InterPro" id="IPR036388">
    <property type="entry name" value="WH-like_DNA-bd_sf"/>
</dbReference>
<protein>
    <submittedName>
        <fullName evidence="7">TolB-like protein</fullName>
    </submittedName>
</protein>
<dbReference type="Gene3D" id="1.25.40.10">
    <property type="entry name" value="Tetratricopeptide repeat domain"/>
    <property type="match status" value="1"/>
</dbReference>
<evidence type="ECO:0000313" key="7">
    <source>
        <dbReference type="EMBL" id="PWK53564.1"/>
    </source>
</evidence>
<dbReference type="PANTHER" id="PTHR44858:SF1">
    <property type="entry name" value="UDP-N-ACETYLGLUCOSAMINE--PEPTIDE N-ACETYLGLUCOSAMINYLTRANSFERASE SPINDLY-RELATED"/>
    <property type="match status" value="1"/>
</dbReference>
<evidence type="ECO:0000313" key="8">
    <source>
        <dbReference type="Proteomes" id="UP000245390"/>
    </source>
</evidence>
<sequence>MREVWPDTHVTDDSLVQCISEIRRALGGEDAKRLATVPKQGYRLTATPVPDNASLTAASAVPGQEHNRRRLGPRMIAAIVAWVAALFLVVVAATFLFNGEAAPQETLTIAVLPFENLSSDPEQDYLSSGLAEDLLTDLSRIGAIKVLSRNTTFGLRNSPEAVSETMKDFGATHMVDGSVQREGEQIRISVQLVQLMTGSNVWAQRYDRQLGDLFDIQDDVRSKIVDALSVRLRPQEQERLMSTGTSDVSAYDLLLRGRHFEASLDRPGVTRAISLYRRALDVDPGYTEAYARLANMYDFSSRFGWGESAEADRVLAIEMAERAVRLDPDNPFARWTMGRIMSRLGRTPSSRDRAMQELRAAIEIDPNYADAYGFISLVYVGGAQIEEARQAIGTAFDLNQTPPYWYYQNRGIVSYFEEAYALAVKDFLRAVEMSPTAAFSRLWLAAAYAMTGDVDAAEWEIEEAQMLGEPQTVTDVLKANPIIQDPEFQNAYRSGLAKAGLPE</sequence>
<evidence type="ECO:0000259" key="6">
    <source>
        <dbReference type="PROSITE" id="PS51755"/>
    </source>
</evidence>
<keyword evidence="5" id="KW-1133">Transmembrane helix</keyword>
<keyword evidence="5" id="KW-0472">Membrane</keyword>
<dbReference type="GO" id="GO:0003677">
    <property type="term" value="F:DNA binding"/>
    <property type="evidence" value="ECO:0007669"/>
    <property type="project" value="UniProtKB-UniRule"/>
</dbReference>
<dbReference type="Gene3D" id="3.40.50.10070">
    <property type="entry name" value="TolB, N-terminal domain"/>
    <property type="match status" value="1"/>
</dbReference>
<dbReference type="SUPFAM" id="SSF48452">
    <property type="entry name" value="TPR-like"/>
    <property type="match status" value="1"/>
</dbReference>
<evidence type="ECO:0000256" key="5">
    <source>
        <dbReference type="SAM" id="Phobius"/>
    </source>
</evidence>
<accession>A0A316FXS3</accession>
<feature type="transmembrane region" description="Helical" evidence="5">
    <location>
        <begin position="76"/>
        <end position="97"/>
    </location>
</feature>
<dbReference type="GO" id="GO:0006355">
    <property type="term" value="P:regulation of DNA-templated transcription"/>
    <property type="evidence" value="ECO:0007669"/>
    <property type="project" value="InterPro"/>
</dbReference>
<dbReference type="Proteomes" id="UP000245390">
    <property type="component" value="Unassembled WGS sequence"/>
</dbReference>
<keyword evidence="8" id="KW-1185">Reference proteome</keyword>
<comment type="caution">
    <text evidence="7">The sequence shown here is derived from an EMBL/GenBank/DDBJ whole genome shotgun (WGS) entry which is preliminary data.</text>
</comment>
<dbReference type="SUPFAM" id="SSF52964">
    <property type="entry name" value="TolB, N-terminal domain"/>
    <property type="match status" value="1"/>
</dbReference>
<dbReference type="GO" id="GO:0000160">
    <property type="term" value="P:phosphorelay signal transduction system"/>
    <property type="evidence" value="ECO:0007669"/>
    <property type="project" value="InterPro"/>
</dbReference>
<evidence type="ECO:0000256" key="3">
    <source>
        <dbReference type="ARBA" id="ARBA00023125"/>
    </source>
</evidence>
<evidence type="ECO:0000256" key="1">
    <source>
        <dbReference type="ARBA" id="ARBA00022737"/>
    </source>
</evidence>
<organism evidence="7 8">
    <name type="scientific">Silicimonas algicola</name>
    <dbReference type="NCBI Taxonomy" id="1826607"/>
    <lineage>
        <taxon>Bacteria</taxon>
        <taxon>Pseudomonadati</taxon>
        <taxon>Pseudomonadota</taxon>
        <taxon>Alphaproteobacteria</taxon>
        <taxon>Rhodobacterales</taxon>
        <taxon>Paracoccaceae</taxon>
    </lineage>
</organism>
<dbReference type="PANTHER" id="PTHR44858">
    <property type="entry name" value="TETRATRICOPEPTIDE REPEAT PROTEIN 6"/>
    <property type="match status" value="1"/>
</dbReference>
<evidence type="ECO:0000256" key="2">
    <source>
        <dbReference type="ARBA" id="ARBA00022803"/>
    </source>
</evidence>
<dbReference type="Gene3D" id="1.10.10.10">
    <property type="entry name" value="Winged helix-like DNA-binding domain superfamily/Winged helix DNA-binding domain"/>
    <property type="match status" value="1"/>
</dbReference>
<dbReference type="EMBL" id="QGGV01000013">
    <property type="protein sequence ID" value="PWK53564.1"/>
    <property type="molecule type" value="Genomic_DNA"/>
</dbReference>
<dbReference type="InterPro" id="IPR011990">
    <property type="entry name" value="TPR-like_helical_dom_sf"/>
</dbReference>
<evidence type="ECO:0000256" key="4">
    <source>
        <dbReference type="PROSITE-ProRule" id="PRU01091"/>
    </source>
</evidence>
<dbReference type="InterPro" id="IPR050498">
    <property type="entry name" value="Ycf3"/>
</dbReference>
<keyword evidence="5" id="KW-0812">Transmembrane</keyword>
<keyword evidence="2" id="KW-0802">TPR repeat</keyword>
<feature type="DNA-binding region" description="OmpR/PhoB-type" evidence="4">
    <location>
        <begin position="1"/>
        <end position="46"/>
    </location>
</feature>
<name>A0A316FXS3_9RHOB</name>
<keyword evidence="3 4" id="KW-0238">DNA-binding</keyword>
<gene>
    <name evidence="7" type="ORF">C8D95_11389</name>
</gene>
<proteinExistence type="predicted"/>
<reference evidence="7 8" key="1">
    <citation type="submission" date="2018-05" db="EMBL/GenBank/DDBJ databases">
        <title>Genomic Encyclopedia of Type Strains, Phase IV (KMG-IV): sequencing the most valuable type-strain genomes for metagenomic binning, comparative biology and taxonomic classification.</title>
        <authorList>
            <person name="Goeker M."/>
        </authorList>
    </citation>
    <scope>NUCLEOTIDE SEQUENCE [LARGE SCALE GENOMIC DNA]</scope>
    <source>
        <strain evidence="7 8">DSM 103371</strain>
    </source>
</reference>
<dbReference type="InterPro" id="IPR001867">
    <property type="entry name" value="OmpR/PhoB-type_DNA-bd"/>
</dbReference>
<feature type="domain" description="OmpR/PhoB-type" evidence="6">
    <location>
        <begin position="1"/>
        <end position="46"/>
    </location>
</feature>